<dbReference type="SUPFAM" id="SSF52540">
    <property type="entry name" value="P-loop containing nucleoside triphosphate hydrolases"/>
    <property type="match status" value="1"/>
</dbReference>
<dbReference type="RefSeq" id="WP_369778321.1">
    <property type="nucleotide sequence ID" value="NZ_CP165727.1"/>
</dbReference>
<evidence type="ECO:0000313" key="1">
    <source>
        <dbReference type="EMBL" id="XDV65279.1"/>
    </source>
</evidence>
<name>A0AB39Y628_9ACTN</name>
<dbReference type="EMBL" id="CP165727">
    <property type="protein sequence ID" value="XDV65279.1"/>
    <property type="molecule type" value="Genomic_DNA"/>
</dbReference>
<dbReference type="Gene3D" id="3.40.50.300">
    <property type="entry name" value="P-loop containing nucleotide triphosphate hydrolases"/>
    <property type="match status" value="1"/>
</dbReference>
<sequence>MAIEIHPEDIPDAEVIDVEEVSRREQMKDAAKARAQQAGAALGEQRVRVFARISAWYATADVTDEDLAREIERKRRSQTKHGEVELGARVRGLKLQLRHADPEVSGALAFELAGAEAQLQALKETDADNYKVSGRDLGRARWSKKAGRLALSLGGAYGYVNGVAVEPLLALASLGAAPFAWWYLSRPAENQQPKAEVTPFIPGQAAPVQSVGQDGTPVPVPVQAAGLDRTPVPEPAPAGQFVPDTLSSLGRVSLVKPESARVQGEGDLVTALVKAGIISEAQRDQTHLAGVIQPSGPGWTATIELPRGMPASNAIGKLEELASAMRIKRSRIEIRPDNSADGHDGRLVLWVADQDNPYGSGKTDSELIAAKRWDFWKDGIPLGPDARNNRRTLDLIWSSIMIGGLMGYGKSYLARLIAAAAALDPTVRIIVITGKTGPDWAPLKNVAHQWIAGASPDIIRKVLRVMDTTITEMQDRGTELDRLYEVSPEKVPEGKVTPELAADGMGPVLLVVDELQELLDGAALVQVAIDEETTPEGGRPKTKNARDILVDSFARYVRVTRFVLGMGVFITQRPSSDSVPTKLRDVCAKRGSFRVKGVNSAKMVLGDDPVNQGAAPHLLGEESKGVVVLELGDEAGHITIKADVIDLPAFKDICLRGRELRLAAGTLTGDALEYGKVDQAAAATSALLADCIAALDANGVDRARTETLLGFLAAYKPGVYGELTGPQLQARLREAGAAGTRKLGACEGLANPNGYTRDQLTEARK</sequence>
<dbReference type="AlphaFoldDB" id="A0AB39Y628"/>
<organism evidence="1">
    <name type="scientific">Streptomyces sp. R33</name>
    <dbReference type="NCBI Taxonomy" id="3238629"/>
    <lineage>
        <taxon>Bacteria</taxon>
        <taxon>Bacillati</taxon>
        <taxon>Actinomycetota</taxon>
        <taxon>Actinomycetes</taxon>
        <taxon>Kitasatosporales</taxon>
        <taxon>Streptomycetaceae</taxon>
        <taxon>Streptomyces</taxon>
    </lineage>
</organism>
<evidence type="ECO:0008006" key="2">
    <source>
        <dbReference type="Google" id="ProtNLM"/>
    </source>
</evidence>
<proteinExistence type="predicted"/>
<accession>A0AB39Y628</accession>
<gene>
    <name evidence="1" type="ORF">AB5J51_21130</name>
</gene>
<dbReference type="InterPro" id="IPR027417">
    <property type="entry name" value="P-loop_NTPase"/>
</dbReference>
<protein>
    <recommendedName>
        <fullName evidence="2">FtsK domain-containing protein</fullName>
    </recommendedName>
</protein>
<reference evidence="1" key="1">
    <citation type="submission" date="2024-08" db="EMBL/GenBank/DDBJ databases">
        <authorList>
            <person name="Yu S.T."/>
        </authorList>
    </citation>
    <scope>NUCLEOTIDE SEQUENCE</scope>
    <source>
        <strain evidence="1">R33</strain>
    </source>
</reference>